<proteinExistence type="predicted"/>
<dbReference type="Proteomes" id="UP000681720">
    <property type="component" value="Unassembled WGS sequence"/>
</dbReference>
<dbReference type="AlphaFoldDB" id="A0A8S3DZX8"/>
<comment type="caution">
    <text evidence="2">The sequence shown here is derived from an EMBL/GenBank/DDBJ whole genome shotgun (WGS) entry which is preliminary data.</text>
</comment>
<sequence length="39" mass="4592">TNEFDLRYPPMESTLYVRQNIDAVMNYGKQKFNVALVLL</sequence>
<reference evidence="2" key="1">
    <citation type="submission" date="2021-02" db="EMBL/GenBank/DDBJ databases">
        <authorList>
            <person name="Nowell W R."/>
        </authorList>
    </citation>
    <scope>NUCLEOTIDE SEQUENCE</scope>
</reference>
<feature type="non-terminal residue" evidence="2">
    <location>
        <position position="1"/>
    </location>
</feature>
<evidence type="ECO:0000313" key="1">
    <source>
        <dbReference type="EMBL" id="CAF4844401.1"/>
    </source>
</evidence>
<protein>
    <submittedName>
        <fullName evidence="2">Uncharacterized protein</fullName>
    </submittedName>
</protein>
<dbReference type="EMBL" id="CAJOBH010150620">
    <property type="protein sequence ID" value="CAF4844401.1"/>
    <property type="molecule type" value="Genomic_DNA"/>
</dbReference>
<evidence type="ECO:0000313" key="3">
    <source>
        <dbReference type="Proteomes" id="UP000681720"/>
    </source>
</evidence>
<name>A0A8S3DZX8_9BILA</name>
<dbReference type="EMBL" id="CAJOBJ010214485">
    <property type="protein sequence ID" value="CAF5018870.1"/>
    <property type="molecule type" value="Genomic_DNA"/>
</dbReference>
<organism evidence="2 3">
    <name type="scientific">Rotaria magnacalcarata</name>
    <dbReference type="NCBI Taxonomy" id="392030"/>
    <lineage>
        <taxon>Eukaryota</taxon>
        <taxon>Metazoa</taxon>
        <taxon>Spiralia</taxon>
        <taxon>Gnathifera</taxon>
        <taxon>Rotifera</taxon>
        <taxon>Eurotatoria</taxon>
        <taxon>Bdelloidea</taxon>
        <taxon>Philodinida</taxon>
        <taxon>Philodinidae</taxon>
        <taxon>Rotaria</taxon>
    </lineage>
</organism>
<evidence type="ECO:0000313" key="2">
    <source>
        <dbReference type="EMBL" id="CAF5018870.1"/>
    </source>
</evidence>
<gene>
    <name evidence="1" type="ORF">BYL167_LOCUS49942</name>
    <name evidence="2" type="ORF">GIL414_LOCUS58271</name>
</gene>
<accession>A0A8S3DZX8</accession>
<dbReference type="Proteomes" id="UP000681967">
    <property type="component" value="Unassembled WGS sequence"/>
</dbReference>